<feature type="transmembrane region" description="Helical" evidence="9">
    <location>
        <begin position="238"/>
        <end position="259"/>
    </location>
</feature>
<dbReference type="RefSeq" id="WP_308731933.1">
    <property type="nucleotide sequence ID" value="NZ_JAJEQN010000024.1"/>
</dbReference>
<dbReference type="Gene3D" id="3.40.50.300">
    <property type="entry name" value="P-loop containing nucleotide triphosphate hydrolases"/>
    <property type="match status" value="1"/>
</dbReference>
<keyword evidence="3" id="KW-1003">Cell membrane</keyword>
<dbReference type="PROSITE" id="PS50929">
    <property type="entry name" value="ABC_TM1F"/>
    <property type="match status" value="1"/>
</dbReference>
<evidence type="ECO:0000256" key="5">
    <source>
        <dbReference type="ARBA" id="ARBA00022741"/>
    </source>
</evidence>
<dbReference type="Pfam" id="PF00664">
    <property type="entry name" value="ABC_membrane"/>
    <property type="match status" value="1"/>
</dbReference>
<dbReference type="InterPro" id="IPR036640">
    <property type="entry name" value="ABC1_TM_sf"/>
</dbReference>
<dbReference type="Proteomes" id="UP001198200">
    <property type="component" value="Unassembled WGS sequence"/>
</dbReference>
<dbReference type="PANTHER" id="PTHR43394">
    <property type="entry name" value="ATP-DEPENDENT PERMEASE MDL1, MITOCHONDRIAL"/>
    <property type="match status" value="1"/>
</dbReference>
<dbReference type="InterPro" id="IPR027417">
    <property type="entry name" value="P-loop_NTPase"/>
</dbReference>
<dbReference type="EMBL" id="JAJEQN010000024">
    <property type="protein sequence ID" value="MCC2221962.1"/>
    <property type="molecule type" value="Genomic_DNA"/>
</dbReference>
<evidence type="ECO:0000256" key="8">
    <source>
        <dbReference type="ARBA" id="ARBA00023136"/>
    </source>
</evidence>
<dbReference type="InterPro" id="IPR011527">
    <property type="entry name" value="ABC1_TM_dom"/>
</dbReference>
<dbReference type="PANTHER" id="PTHR43394:SF1">
    <property type="entry name" value="ATP-BINDING CASSETTE SUB-FAMILY B MEMBER 10, MITOCHONDRIAL"/>
    <property type="match status" value="1"/>
</dbReference>
<proteinExistence type="predicted"/>
<organism evidence="12 13">
    <name type="scientific">Anthropogastromicrobium aceti</name>
    <dbReference type="NCBI Taxonomy" id="2981768"/>
    <lineage>
        <taxon>Bacteria</taxon>
        <taxon>Bacillati</taxon>
        <taxon>Bacillota</taxon>
        <taxon>Clostridia</taxon>
        <taxon>Lachnospirales</taxon>
        <taxon>Lachnospiraceae</taxon>
        <taxon>Anthropogastromicrobium</taxon>
    </lineage>
</organism>
<feature type="domain" description="ABC transporter" evidence="10">
    <location>
        <begin position="353"/>
        <end position="586"/>
    </location>
</feature>
<protein>
    <submittedName>
        <fullName evidence="12">ABC transporter ATP-binding protein/permease</fullName>
    </submittedName>
</protein>
<feature type="transmembrane region" description="Helical" evidence="9">
    <location>
        <begin position="139"/>
        <end position="172"/>
    </location>
</feature>
<accession>A0AAE3E4A5</accession>
<dbReference type="SUPFAM" id="SSF90123">
    <property type="entry name" value="ABC transporter transmembrane region"/>
    <property type="match status" value="1"/>
</dbReference>
<keyword evidence="2" id="KW-0813">Transport</keyword>
<feature type="transmembrane region" description="Helical" evidence="9">
    <location>
        <begin position="52"/>
        <end position="73"/>
    </location>
</feature>
<dbReference type="FunFam" id="3.40.50.300:FF:000221">
    <property type="entry name" value="Multidrug ABC transporter ATP-binding protein"/>
    <property type="match status" value="1"/>
</dbReference>
<evidence type="ECO:0000256" key="4">
    <source>
        <dbReference type="ARBA" id="ARBA00022692"/>
    </source>
</evidence>
<evidence type="ECO:0000256" key="9">
    <source>
        <dbReference type="SAM" id="Phobius"/>
    </source>
</evidence>
<dbReference type="InterPro" id="IPR003439">
    <property type="entry name" value="ABC_transporter-like_ATP-bd"/>
</dbReference>
<comment type="subcellular location">
    <subcellularLocation>
        <location evidence="1">Cell membrane</location>
        <topology evidence="1">Multi-pass membrane protein</topology>
    </subcellularLocation>
</comment>
<evidence type="ECO:0000256" key="1">
    <source>
        <dbReference type="ARBA" id="ARBA00004651"/>
    </source>
</evidence>
<dbReference type="GO" id="GO:0005524">
    <property type="term" value="F:ATP binding"/>
    <property type="evidence" value="ECO:0007669"/>
    <property type="project" value="UniProtKB-KW"/>
</dbReference>
<evidence type="ECO:0000313" key="13">
    <source>
        <dbReference type="Proteomes" id="UP001198200"/>
    </source>
</evidence>
<evidence type="ECO:0000256" key="6">
    <source>
        <dbReference type="ARBA" id="ARBA00022840"/>
    </source>
</evidence>
<dbReference type="SMART" id="SM00382">
    <property type="entry name" value="AAA"/>
    <property type="match status" value="1"/>
</dbReference>
<keyword evidence="5" id="KW-0547">Nucleotide-binding</keyword>
<feature type="transmembrane region" description="Helical" evidence="9">
    <location>
        <begin position="271"/>
        <end position="296"/>
    </location>
</feature>
<evidence type="ECO:0000256" key="7">
    <source>
        <dbReference type="ARBA" id="ARBA00022989"/>
    </source>
</evidence>
<keyword evidence="13" id="KW-1185">Reference proteome</keyword>
<keyword evidence="6 12" id="KW-0067">ATP-binding</keyword>
<dbReference type="InterPro" id="IPR039421">
    <property type="entry name" value="Type_1_exporter"/>
</dbReference>
<keyword evidence="4 9" id="KW-0812">Transmembrane</keyword>
<dbReference type="SUPFAM" id="SSF52540">
    <property type="entry name" value="P-loop containing nucleoside triphosphate hydrolases"/>
    <property type="match status" value="1"/>
</dbReference>
<dbReference type="InterPro" id="IPR003593">
    <property type="entry name" value="AAA+_ATPase"/>
</dbReference>
<name>A0AAE3E4A5_9FIRM</name>
<dbReference type="Pfam" id="PF00005">
    <property type="entry name" value="ABC_tran"/>
    <property type="match status" value="1"/>
</dbReference>
<feature type="domain" description="ABC transmembrane type-1" evidence="11">
    <location>
        <begin position="16"/>
        <end position="298"/>
    </location>
</feature>
<evidence type="ECO:0000256" key="2">
    <source>
        <dbReference type="ARBA" id="ARBA00022448"/>
    </source>
</evidence>
<dbReference type="GO" id="GO:0016887">
    <property type="term" value="F:ATP hydrolysis activity"/>
    <property type="evidence" value="ECO:0007669"/>
    <property type="project" value="InterPro"/>
</dbReference>
<dbReference type="GO" id="GO:0015421">
    <property type="term" value="F:ABC-type oligopeptide transporter activity"/>
    <property type="evidence" value="ECO:0007669"/>
    <property type="project" value="TreeGrafter"/>
</dbReference>
<evidence type="ECO:0000313" key="12">
    <source>
        <dbReference type="EMBL" id="MCC2221962.1"/>
    </source>
</evidence>
<reference evidence="12 13" key="1">
    <citation type="submission" date="2021-10" db="EMBL/GenBank/DDBJ databases">
        <title>Anaerobic single-cell dispensing facilitates the cultivation of human gut bacteria.</title>
        <authorList>
            <person name="Afrizal A."/>
        </authorList>
    </citation>
    <scope>NUCLEOTIDE SEQUENCE [LARGE SCALE GENOMIC DNA]</scope>
    <source>
        <strain evidence="12 13">CLA-AA-H224</strain>
    </source>
</reference>
<comment type="caution">
    <text evidence="12">The sequence shown here is derived from an EMBL/GenBank/DDBJ whole genome shotgun (WGS) entry which is preliminary data.</text>
</comment>
<gene>
    <name evidence="12" type="ORF">LKD48_09995</name>
</gene>
<dbReference type="CDD" id="cd18548">
    <property type="entry name" value="ABC_6TM_Tm287_like"/>
    <property type="match status" value="1"/>
</dbReference>
<dbReference type="AlphaFoldDB" id="A0AAE3E4A5"/>
<evidence type="ECO:0000259" key="11">
    <source>
        <dbReference type="PROSITE" id="PS50929"/>
    </source>
</evidence>
<dbReference type="PROSITE" id="PS50893">
    <property type="entry name" value="ABC_TRANSPORTER_2"/>
    <property type="match status" value="1"/>
</dbReference>
<dbReference type="GO" id="GO:0005886">
    <property type="term" value="C:plasma membrane"/>
    <property type="evidence" value="ECO:0007669"/>
    <property type="project" value="UniProtKB-SubCell"/>
</dbReference>
<evidence type="ECO:0000259" key="10">
    <source>
        <dbReference type="PROSITE" id="PS50893"/>
    </source>
</evidence>
<dbReference type="Gene3D" id="1.20.1560.10">
    <property type="entry name" value="ABC transporter type 1, transmembrane domain"/>
    <property type="match status" value="1"/>
</dbReference>
<feature type="transmembrane region" description="Helical" evidence="9">
    <location>
        <begin position="21"/>
        <end position="40"/>
    </location>
</feature>
<sequence>MKQIFSYLIPYRARMAVGFSIKVAATIVELLIPWALSIMVDKVIPTENIGFVFAWGGVMILFALLALLGNIVANRMASLVARNTTERIRLQLFSKISFLSARQQEQIGQASLISRSTSDTYNIHQFIGMMQRLGVRQPIMLIGGLAVTLSMDAPLTCIMLALLPVMAFLVYLFSSKGVPMYTKVQEAVDRFVRLVREDIAGIRVIKALSKTDTERSKFAKINEEVVTRDQHAGMIMGAMNPVMSIILNIGLVLVLFVGAKRVNEGLTTPGVIMAFMSYVTIILNSILFLSRIFVMYSKASASARRISEVLNLPEDLMVEHPVGNVDSVVEKAVNEAEAAAAKETGAEFVLPQIIFDHVSFSYEDGDGEDCLHDVSFTVNKGETLGIIGATGSGKTTIVNLLMRYYDPDEGHIYVNGRDVRTYTSKELMPLFGAAFQNDVIFHDTIYENIRFGRDVSKKEAMAAAQDAQAVEFIEEKGLDTMLAIRGMDLSGGQKQRLLITRALAKHPQILVLDDSSSALDYATDARLRRAIQENYGDLTSIIVAQRISSIYRADKIIVLEDGEMIGYGTHKELMESCEVYREISQSQMGGGIDEA</sequence>
<keyword evidence="7 9" id="KW-1133">Transmembrane helix</keyword>
<keyword evidence="8 9" id="KW-0472">Membrane</keyword>
<evidence type="ECO:0000256" key="3">
    <source>
        <dbReference type="ARBA" id="ARBA00022475"/>
    </source>
</evidence>